<organism evidence="1 2">
    <name type="scientific">Phlebia brevispora</name>
    <dbReference type="NCBI Taxonomy" id="194682"/>
    <lineage>
        <taxon>Eukaryota</taxon>
        <taxon>Fungi</taxon>
        <taxon>Dikarya</taxon>
        <taxon>Basidiomycota</taxon>
        <taxon>Agaricomycotina</taxon>
        <taxon>Agaricomycetes</taxon>
        <taxon>Polyporales</taxon>
        <taxon>Meruliaceae</taxon>
        <taxon>Phlebia</taxon>
    </lineage>
</organism>
<comment type="caution">
    <text evidence="1">The sequence shown here is derived from an EMBL/GenBank/DDBJ whole genome shotgun (WGS) entry which is preliminary data.</text>
</comment>
<sequence>MPYLNSKLLLDPEREKHKLYLKERGRERVLAKSEKPANIVRKRLMEAGFVEADDLPGLGMEDIQYLMKFVYKTEALSNPSADEKLEIENFEYVDLSGRGLKVVPVPLYPHAEAILILSLSRNPMLDIPLDFIQACTTLRELRLSMMAIKKVPQSIRHCKTLHRLDLSSNRITDLDDAGLDIPSLRYLKLQNNGMEKLPWYFPRLRALRELNISNNKFRQLPSVVCKITSLLDLDISFNSIAELPEDIEHLASLEKLVMVGNEVTKLPMHFSALSNLRYLDCRRNNILDVSAACVLPRIENIMADHNALHAIELSFGPSLHSLDASHNDITQLALLPGPSHLRFSLQTLDISHAKLSSLDDLALSQLTTLHALKIDHNSIRALPDSIGDLTVLRHLSCSNNQLYALPAAIGKLQKLERLEVHQQQHIRAARDDMGMLVPPDCAEGPSSPPNGLAFPPAARSGGSFNMERKTSAAGSIGNRALPPLAYSLEKLYLGENRLTEDSLHPLTLLRGLKVLNLSFNDIQVIPSGFLKNLAYLEELYISGNKLTALPTEDLPSLTRLKSLFLNGNRLQSLPQELGKIHELSILDVGSNMLKYNTANWEFDWNWNFNLNLRYLNLSGNKRLEIKQDHKAAAVKSKEGIEKNLADFSSLESLKILGLMDVTTTFVNIPDDNEERRVRTSLSEVNGMAYGIADTLGGNLSMFDLVQPAFRDRKNEAIFAMFGRASHIGSNKGLSRFLHDHFLAVLSEELDKVDQSQQVNVQHAIRRAFLRLNKACHDFLYGGGTQVRRPSTVSLSAHPTDAADASSFRSGASGVVLYFVDRTLYVANAGNALAVISRQGNAELLSRKHDPFDKAETHRIRQAEGWVSPKGYVNDDIDVSRSFGFYFLFPVVNARPDIAVIPLTELDEFVIIGNRGLWDFVSYQTAVDIARTERGDPMIAAQKLRDFAVSYGAEGTTMIMVISFAGLFKQDNTRSRQPTLESLLPDPETYVSRRRKDIIINRDILRLEDEVPAPQGHVCLVFTDIRNSTHLWECNSGMSTAITFHNNLLRRQLRFCGGYEVKTEGDAFMCSFPNVMAALWWSLTVQIQLLNVSWPLEILECEDGKEIFDDQGKLIARGLSVRMGIHCGTPMSDPDPTTHRMDYLGPVVNRASRISGSAAGGQIMCSADVIREINASIYGTEEPTEHTQAQSPIAIDAIRRIGMKILPVGEVKLKARRAARDGDAALQF</sequence>
<protein>
    <submittedName>
        <fullName evidence="1">Uncharacterized protein</fullName>
    </submittedName>
</protein>
<gene>
    <name evidence="1" type="ORF">NM688_g8460</name>
</gene>
<dbReference type="Proteomes" id="UP001148662">
    <property type="component" value="Unassembled WGS sequence"/>
</dbReference>
<accession>A0ACC1RR81</accession>
<keyword evidence="2" id="KW-1185">Reference proteome</keyword>
<proteinExistence type="predicted"/>
<evidence type="ECO:0000313" key="2">
    <source>
        <dbReference type="Proteomes" id="UP001148662"/>
    </source>
</evidence>
<dbReference type="EMBL" id="JANHOG010002278">
    <property type="protein sequence ID" value="KAJ3525072.1"/>
    <property type="molecule type" value="Genomic_DNA"/>
</dbReference>
<reference evidence="1" key="1">
    <citation type="submission" date="2022-07" db="EMBL/GenBank/DDBJ databases">
        <title>Genome Sequence of Phlebia brevispora.</title>
        <authorList>
            <person name="Buettner E."/>
        </authorList>
    </citation>
    <scope>NUCLEOTIDE SEQUENCE</scope>
    <source>
        <strain evidence="1">MPL23</strain>
    </source>
</reference>
<evidence type="ECO:0000313" key="1">
    <source>
        <dbReference type="EMBL" id="KAJ3525072.1"/>
    </source>
</evidence>
<name>A0ACC1RR81_9APHY</name>